<protein>
    <submittedName>
        <fullName evidence="1">Phage-related protein</fullName>
    </submittedName>
</protein>
<organism evidence="1">
    <name type="scientific">Xenorhabdus bovienii str. oregonense</name>
    <dbReference type="NCBI Taxonomy" id="1398202"/>
    <lineage>
        <taxon>Bacteria</taxon>
        <taxon>Pseudomonadati</taxon>
        <taxon>Pseudomonadota</taxon>
        <taxon>Gammaproteobacteria</taxon>
        <taxon>Enterobacterales</taxon>
        <taxon>Morganellaceae</taxon>
        <taxon>Xenorhabdus</taxon>
    </lineage>
</organism>
<evidence type="ECO:0000313" key="1">
    <source>
        <dbReference type="EMBL" id="CDH07546.1"/>
    </source>
</evidence>
<dbReference type="AlphaFoldDB" id="A0A077PCW7"/>
<sequence>MNSKLAQLKRVYDELSKKQVKVGFFDQAKYPDGTSIAYVASIQEFGHGPIPPRPFIRPAINANREKYQRGFKMAIDKAISGELNLEQGLAQVGEAAKGDIQAGISAVQTPPLSMVTLLLRKRRKRDGFNMGGKAVGEAHRDVHFVGPRRKGDKTLNISGVSQKPLVDGGLMIQSVNYAVENK</sequence>
<comment type="caution">
    <text evidence="1">The sequence shown here is derived from an EMBL/GenBank/DDBJ whole genome shotgun (WGS) entry which is preliminary data.</text>
</comment>
<name>A0A077PCW7_XENBV</name>
<dbReference type="HOGENOM" id="CLU_096367_1_1_6"/>
<proteinExistence type="predicted"/>
<reference evidence="1" key="1">
    <citation type="submission" date="2013-07" db="EMBL/GenBank/DDBJ databases">
        <title>Sub-species coevolution in mutualistic symbiosis.</title>
        <authorList>
            <person name="Murfin K."/>
            <person name="Klassen J."/>
            <person name="Lee M."/>
            <person name="Forst S."/>
            <person name="Stock P."/>
            <person name="Goodrich-Blair H."/>
        </authorList>
    </citation>
    <scope>NUCLEOTIDE SEQUENCE [LARGE SCALE GENOMIC DNA]</scope>
    <source>
        <strain evidence="1">Oregonense</strain>
    </source>
</reference>
<dbReference type="RefSeq" id="WP_038252875.1">
    <property type="nucleotide sequence ID" value="NZ_CAWLUU010000030.1"/>
</dbReference>
<accession>A0A077PCW7</accession>
<dbReference type="Proteomes" id="UP000028483">
    <property type="component" value="Unassembled WGS sequence"/>
</dbReference>
<dbReference type="EMBL" id="CBSX010000197">
    <property type="protein sequence ID" value="CDH07546.1"/>
    <property type="molecule type" value="Genomic_DNA"/>
</dbReference>
<gene>
    <name evidence="1" type="ORF">XBO1_330015</name>
</gene>